<evidence type="ECO:0000256" key="1">
    <source>
        <dbReference type="SAM" id="MobiDB-lite"/>
    </source>
</evidence>
<feature type="region of interest" description="Disordered" evidence="1">
    <location>
        <begin position="421"/>
        <end position="444"/>
    </location>
</feature>
<dbReference type="AlphaFoldDB" id="A0AAJ6B4R7"/>
<reference evidence="2" key="1">
    <citation type="submission" date="2023-03" db="EMBL/GenBank/DDBJ databases">
        <title>Andean soil-derived lignocellulolytic bacterial consortium as a source of novel taxa and putative plastic-active enzymes.</title>
        <authorList>
            <person name="Diaz-Garcia L."/>
            <person name="Chuvochina M."/>
            <person name="Feuerriegel G."/>
            <person name="Bunk B."/>
            <person name="Sproer C."/>
            <person name="Streit W.R."/>
            <person name="Rodriguez L.M."/>
            <person name="Overmann J."/>
            <person name="Jimenez D.J."/>
        </authorList>
    </citation>
    <scope>NUCLEOTIDE SEQUENCE</scope>
    <source>
        <strain evidence="2">MAG 3858</strain>
    </source>
</reference>
<name>A0AAJ6B4R7_9SPHI</name>
<protein>
    <submittedName>
        <fullName evidence="2">Uncharacterized protein</fullName>
    </submittedName>
</protein>
<evidence type="ECO:0000313" key="2">
    <source>
        <dbReference type="EMBL" id="WEK17957.1"/>
    </source>
</evidence>
<dbReference type="Proteomes" id="UP001214530">
    <property type="component" value="Chromosome"/>
</dbReference>
<sequence length="498" mass="55606">METAENIDNATIYLNSKITSLDKYTAKSQKIQQRLLRRLKRKEAKLLKKLAAKDSAAYLQYVNQQGLSYDSIALLSKDTSYQQRLANKKNAAIDSLKGVQRFIENQQSKLGGAASIADKTGVPMPKELGQLQGQLNGQQGIDNLISQRTASLESLAKSQNIKGMESIQKDVYYAREKIKNWKKLTDEPDDAEAEALEYLQGTEGFDKYLKQDNNAFGGLGNNATAADLQRAGFQTKSQVNSLLQDKLGSSMNSVQQQMADQVQQYTDKLGGVGKEIGKAKEAIGKAKETMGQGKEAIAAAKETKDNLKNIEKPIFKKNPERGKPFRERLETQYSFQTSRASVDGLKPAMMDVSASVGFKHTPRLSYGIGFGLSTGLGKDWQHLKITYEGITLRAYTDWKWIYGFSFQAGYERSFRPDNRAYLSQNADPQNGSPTPEPSGNNALKDAFGGQQQTAYLGIMKRYKINSKWNGTFLVGYNFLWQQEDMRSPFILRFGWGSN</sequence>
<proteinExistence type="predicted"/>
<accession>A0AAJ6B4R7</accession>
<dbReference type="EMBL" id="CP119313">
    <property type="protein sequence ID" value="WEK17957.1"/>
    <property type="molecule type" value="Genomic_DNA"/>
</dbReference>
<feature type="compositionally biased region" description="Polar residues" evidence="1">
    <location>
        <begin position="421"/>
        <end position="441"/>
    </location>
</feature>
<gene>
    <name evidence="2" type="ORF">P0Y49_14240</name>
</gene>
<evidence type="ECO:0000313" key="3">
    <source>
        <dbReference type="Proteomes" id="UP001214530"/>
    </source>
</evidence>
<organism evidence="2 3">
    <name type="scientific">Candidatus Pedobacter colombiensis</name>
    <dbReference type="NCBI Taxonomy" id="3121371"/>
    <lineage>
        <taxon>Bacteria</taxon>
        <taxon>Pseudomonadati</taxon>
        <taxon>Bacteroidota</taxon>
        <taxon>Sphingobacteriia</taxon>
        <taxon>Sphingobacteriales</taxon>
        <taxon>Sphingobacteriaceae</taxon>
        <taxon>Pedobacter</taxon>
    </lineage>
</organism>